<dbReference type="PRINTS" id="PR00114">
    <property type="entry name" value="STPHPHTASE"/>
</dbReference>
<gene>
    <name evidence="2" type="ORF">DU506_13565</name>
</gene>
<dbReference type="EMBL" id="QPIJ01000034">
    <property type="protein sequence ID" value="RCV89051.1"/>
    <property type="molecule type" value="Genomic_DNA"/>
</dbReference>
<dbReference type="InterPro" id="IPR004843">
    <property type="entry name" value="Calcineurin-like_PHP"/>
</dbReference>
<dbReference type="RefSeq" id="WP_114487447.1">
    <property type="nucleotide sequence ID" value="NZ_CBCSHM010000020.1"/>
</dbReference>
<dbReference type="SUPFAM" id="SSF56300">
    <property type="entry name" value="Metallo-dependent phosphatases"/>
    <property type="match status" value="1"/>
</dbReference>
<dbReference type="Proteomes" id="UP000253204">
    <property type="component" value="Unassembled WGS sequence"/>
</dbReference>
<dbReference type="AlphaFoldDB" id="A0A368TWT0"/>
<dbReference type="InterPro" id="IPR006186">
    <property type="entry name" value="Ser/Thr-sp_prot-phosphatase"/>
</dbReference>
<dbReference type="PANTHER" id="PTHR42850:SF7">
    <property type="entry name" value="BIS(5'-NUCLEOSYL)-TETRAPHOSPHATASE PRPE [ASYMMETRICAL]"/>
    <property type="match status" value="1"/>
</dbReference>
<feature type="domain" description="Calcineurin-like phosphoesterase" evidence="1">
    <location>
        <begin position="4"/>
        <end position="93"/>
    </location>
</feature>
<protein>
    <submittedName>
        <fullName evidence="2">Metallophosphoesterase</fullName>
    </submittedName>
</protein>
<dbReference type="InterPro" id="IPR029052">
    <property type="entry name" value="Metallo-depent_PP-like"/>
</dbReference>
<sequence>MYDLIGDIHGHADALEHLLKTLDYRCQEGVWSHPERQVIFLGDFVDRGPRQVDTVCIARKMVEAGSALAVMGNHEFNAVAWATPDPDQPGEHLRAHTQKNRDQHQAYLKQVGEGSALHQEHIAWFRQLPLFLEFDGFRVVHACWHPASMAALQPYLDDQNCILASAWPALTRSQGAGFEALETLLKGLEIALPAGYDFLDKDGHPRQRIRTRWWEMEGLTYRDLAMVPAEAIETIPHTPIPDDVLPGYDSDKPLFVGHYWLTGTPAPLNQQIACLDYSIAAERLSGHEAPKLCAYRWQGETVLTSEHMVWVDAPFA</sequence>
<accession>A0A368TWT0</accession>
<evidence type="ECO:0000313" key="3">
    <source>
        <dbReference type="Proteomes" id="UP000253204"/>
    </source>
</evidence>
<dbReference type="GO" id="GO:0016791">
    <property type="term" value="F:phosphatase activity"/>
    <property type="evidence" value="ECO:0007669"/>
    <property type="project" value="TreeGrafter"/>
</dbReference>
<dbReference type="InterPro" id="IPR050126">
    <property type="entry name" value="Ap4A_hydrolase"/>
</dbReference>
<proteinExistence type="predicted"/>
<reference evidence="2 3" key="1">
    <citation type="submission" date="2018-07" db="EMBL/GenBank/DDBJ databases">
        <title>Halomonas rutogse sp. nov., isolated from Lake TangqianCo on Tibetan Plateau.</title>
        <authorList>
            <person name="Lu H."/>
            <person name="Xing P."/>
            <person name="Wu Q."/>
        </authorList>
    </citation>
    <scope>NUCLEOTIDE SEQUENCE [LARGE SCALE GENOMIC DNA]</scope>
    <source>
        <strain evidence="2 3">TQ8S</strain>
    </source>
</reference>
<keyword evidence="3" id="KW-1185">Reference proteome</keyword>
<name>A0A368TWT0_9GAMM</name>
<dbReference type="PANTHER" id="PTHR42850">
    <property type="entry name" value="METALLOPHOSPHOESTERASE"/>
    <property type="match status" value="1"/>
</dbReference>
<evidence type="ECO:0000259" key="1">
    <source>
        <dbReference type="Pfam" id="PF00149"/>
    </source>
</evidence>
<organism evidence="2 3">
    <name type="scientific">Vreelandella rituensis</name>
    <dbReference type="NCBI Taxonomy" id="2282306"/>
    <lineage>
        <taxon>Bacteria</taxon>
        <taxon>Pseudomonadati</taxon>
        <taxon>Pseudomonadota</taxon>
        <taxon>Gammaproteobacteria</taxon>
        <taxon>Oceanospirillales</taxon>
        <taxon>Halomonadaceae</taxon>
        <taxon>Vreelandella</taxon>
    </lineage>
</organism>
<dbReference type="GO" id="GO:0005737">
    <property type="term" value="C:cytoplasm"/>
    <property type="evidence" value="ECO:0007669"/>
    <property type="project" value="TreeGrafter"/>
</dbReference>
<evidence type="ECO:0000313" key="2">
    <source>
        <dbReference type="EMBL" id="RCV89051.1"/>
    </source>
</evidence>
<comment type="caution">
    <text evidence="2">The sequence shown here is derived from an EMBL/GenBank/DDBJ whole genome shotgun (WGS) entry which is preliminary data.</text>
</comment>
<dbReference type="Pfam" id="PF00149">
    <property type="entry name" value="Metallophos"/>
    <property type="match status" value="1"/>
</dbReference>
<dbReference type="Gene3D" id="3.60.21.10">
    <property type="match status" value="1"/>
</dbReference>
<dbReference type="OrthoDB" id="9807890at2"/>